<proteinExistence type="predicted"/>
<feature type="region of interest" description="Disordered" evidence="1">
    <location>
        <begin position="20"/>
        <end position="40"/>
    </location>
</feature>
<dbReference type="AlphaFoldDB" id="A0A4Q2RX51"/>
<dbReference type="SUPFAM" id="SSF50969">
    <property type="entry name" value="YVTN repeat-like/Quinoprotein amine dehydrogenase"/>
    <property type="match status" value="1"/>
</dbReference>
<evidence type="ECO:0000313" key="2">
    <source>
        <dbReference type="EMBL" id="RYB93697.1"/>
    </source>
</evidence>
<sequence>MKVWGTAAAVALAMTLAGCGTDDTSEGGEPDEPSGDWLTSTAPVETAPLIWESSGDVHLSDGTEVELGGPTSSYVVAGDGIFFVEAESASDAAVDSPASGAIWFAKPGAEPVDTGLELQADTLRASPDGRFLAGVDVVSGEEDQYGTHLAQVVVLDLQEGREVVRTSESLGDTADDDLADLYEEIPIGIAQMTDETAYVDAVDTTLAIDLATGEVTDAEGVELPRPGVPESPDGQWTIDSTGDGEDQVTGSDGTEVAFEVDAARQTFKFWADDTTVVGIAGFEDGSSSLLACTVPDGTCTIDDASTGETVRFPNGATDPSVLGLKRAGE</sequence>
<keyword evidence="3" id="KW-1185">Reference proteome</keyword>
<dbReference type="InterPro" id="IPR011044">
    <property type="entry name" value="Quino_amine_DH_bsu"/>
</dbReference>
<name>A0A4Q2RX51_9ACTN</name>
<organism evidence="2 3">
    <name type="scientific">Nocardioides oleivorans</name>
    <dbReference type="NCBI Taxonomy" id="273676"/>
    <lineage>
        <taxon>Bacteria</taxon>
        <taxon>Bacillati</taxon>
        <taxon>Actinomycetota</taxon>
        <taxon>Actinomycetes</taxon>
        <taxon>Propionibacteriales</taxon>
        <taxon>Nocardioidaceae</taxon>
        <taxon>Nocardioides</taxon>
    </lineage>
</organism>
<gene>
    <name evidence="2" type="ORF">EUA93_04590</name>
</gene>
<accession>A0A4Q2RX51</accession>
<evidence type="ECO:0000313" key="3">
    <source>
        <dbReference type="Proteomes" id="UP000294071"/>
    </source>
</evidence>
<dbReference type="EMBL" id="SDWT01000001">
    <property type="protein sequence ID" value="RYB93697.1"/>
    <property type="molecule type" value="Genomic_DNA"/>
</dbReference>
<dbReference type="PROSITE" id="PS51257">
    <property type="entry name" value="PROKAR_LIPOPROTEIN"/>
    <property type="match status" value="1"/>
</dbReference>
<reference evidence="2 3" key="1">
    <citation type="submission" date="2019-01" db="EMBL/GenBank/DDBJ databases">
        <title>Novel species of Nocardioides.</title>
        <authorList>
            <person name="Liu Q."/>
            <person name="Xin Y.-H."/>
        </authorList>
    </citation>
    <scope>NUCLEOTIDE SEQUENCE [LARGE SCALE GENOMIC DNA]</scope>
    <source>
        <strain evidence="2 3">CGMCC 4.6882</strain>
    </source>
</reference>
<dbReference type="Proteomes" id="UP000294071">
    <property type="component" value="Unassembled WGS sequence"/>
</dbReference>
<dbReference type="RefSeq" id="WP_129399055.1">
    <property type="nucleotide sequence ID" value="NZ_SDWT01000001.1"/>
</dbReference>
<comment type="caution">
    <text evidence="2">The sequence shown here is derived from an EMBL/GenBank/DDBJ whole genome shotgun (WGS) entry which is preliminary data.</text>
</comment>
<protein>
    <submittedName>
        <fullName evidence="2">Uncharacterized protein</fullName>
    </submittedName>
</protein>
<evidence type="ECO:0000256" key="1">
    <source>
        <dbReference type="SAM" id="MobiDB-lite"/>
    </source>
</evidence>
<feature type="compositionally biased region" description="Acidic residues" evidence="1">
    <location>
        <begin position="23"/>
        <end position="34"/>
    </location>
</feature>
<dbReference type="OrthoDB" id="3779408at2"/>